<sequence length="526" mass="60015">MREKEKSLQEIEGWLERSLQEEFPSIVPLKVHCAVRDHTFFISVHVIESSDLSPSIVLPVVEKKVMAGAISPDYLLETYFIVHEKDRFDSLYTSAIVPLVPASLALRKNRFFSLSPRFFGFLVGAIASIIAIYAFTRPCLRGTCPELERARVLGDRAVASIESDAKAARDDISSSLAILGDIPPWSSYHGTAVSLRDDYQQRARDLDRAIAILNRASKAVDGSRDKLLPLSRWREIRQLWRDNLGALAKISPESSLYPFANRKIAEYQKNLAEVDRRIVREQQAEQSLQNARESAEIAMTREKTAQSLGDRQFVEKAWRSAIDRLRAIPPDTGVAGEARRLEGTYLTRWTTARAERDREARALDRWNRAGDRVKKAENAALQQKWTDSAKYWQESLAILQEIPRESPEYPRASASITRYQQALEQVRSYERISKDLQQVCTKVVNICTYELGDKRIRVYLNESYARQIQTTALQAQARTDFKTQLDLMNHLSSIESAFQTISDSAARTVEVYNVDRVLLSVYEPRR</sequence>
<evidence type="ECO:0000313" key="3">
    <source>
        <dbReference type="EMBL" id="MEG3436360.1"/>
    </source>
</evidence>
<dbReference type="AlphaFoldDB" id="A0AAW9QMH5"/>
<evidence type="ECO:0000256" key="1">
    <source>
        <dbReference type="SAM" id="Coils"/>
    </source>
</evidence>
<keyword evidence="4" id="KW-1185">Reference proteome</keyword>
<organism evidence="3 4">
    <name type="scientific">Pannus brasiliensis CCIBt3594</name>
    <dbReference type="NCBI Taxonomy" id="1427578"/>
    <lineage>
        <taxon>Bacteria</taxon>
        <taxon>Bacillati</taxon>
        <taxon>Cyanobacteriota</taxon>
        <taxon>Cyanophyceae</taxon>
        <taxon>Oscillatoriophycideae</taxon>
        <taxon>Chroococcales</taxon>
        <taxon>Microcystaceae</taxon>
        <taxon>Pannus</taxon>
    </lineage>
</organism>
<accession>A0AAW9QMH5</accession>
<keyword evidence="2" id="KW-1133">Transmembrane helix</keyword>
<proteinExistence type="predicted"/>
<dbReference type="EMBL" id="JBAFSM010000005">
    <property type="protein sequence ID" value="MEG3436360.1"/>
    <property type="molecule type" value="Genomic_DNA"/>
</dbReference>
<keyword evidence="2" id="KW-0472">Membrane</keyword>
<feature type="coiled-coil region" evidence="1">
    <location>
        <begin position="257"/>
        <end position="301"/>
    </location>
</feature>
<protein>
    <submittedName>
        <fullName evidence="3">Uncharacterized protein</fullName>
    </submittedName>
</protein>
<dbReference type="RefSeq" id="WP_332863815.1">
    <property type="nucleotide sequence ID" value="NZ_JBAFSM010000005.1"/>
</dbReference>
<evidence type="ECO:0000313" key="4">
    <source>
        <dbReference type="Proteomes" id="UP001328733"/>
    </source>
</evidence>
<name>A0AAW9QMH5_9CHRO</name>
<reference evidence="3 4" key="1">
    <citation type="submission" date="2024-01" db="EMBL/GenBank/DDBJ databases">
        <title>Genomic insights into the taxonomy and metabolism of the cyanobacterium Pannus brasiliensis CCIBt3594.</title>
        <authorList>
            <person name="Machado M."/>
            <person name="Botero N.B."/>
            <person name="Andreote A.P.D."/>
            <person name="Feitosa A.M.T."/>
            <person name="Popin R."/>
            <person name="Sivonen K."/>
            <person name="Fiore M.F."/>
        </authorList>
    </citation>
    <scope>NUCLEOTIDE SEQUENCE [LARGE SCALE GENOMIC DNA]</scope>
    <source>
        <strain evidence="3 4">CCIBt3594</strain>
    </source>
</reference>
<gene>
    <name evidence="3" type="ORF">V0288_04440</name>
</gene>
<dbReference type="Proteomes" id="UP001328733">
    <property type="component" value="Unassembled WGS sequence"/>
</dbReference>
<comment type="caution">
    <text evidence="3">The sequence shown here is derived from an EMBL/GenBank/DDBJ whole genome shotgun (WGS) entry which is preliminary data.</text>
</comment>
<feature type="transmembrane region" description="Helical" evidence="2">
    <location>
        <begin position="118"/>
        <end position="136"/>
    </location>
</feature>
<keyword evidence="1" id="KW-0175">Coiled coil</keyword>
<keyword evidence="2" id="KW-0812">Transmembrane</keyword>
<evidence type="ECO:0000256" key="2">
    <source>
        <dbReference type="SAM" id="Phobius"/>
    </source>
</evidence>